<dbReference type="GO" id="GO:0003676">
    <property type="term" value="F:nucleic acid binding"/>
    <property type="evidence" value="ECO:0007669"/>
    <property type="project" value="InterPro"/>
</dbReference>
<accession>E7RVF1</accession>
<dbReference type="GO" id="GO:0003724">
    <property type="term" value="F:RNA helicase activity"/>
    <property type="evidence" value="ECO:0007669"/>
    <property type="project" value="InterPro"/>
</dbReference>
<reference evidence="11 12" key="1">
    <citation type="submission" date="2010-12" db="EMBL/GenBank/DDBJ databases">
        <authorList>
            <person name="Muzny D."/>
            <person name="Qin X."/>
            <person name="Deng J."/>
            <person name="Jiang H."/>
            <person name="Liu Y."/>
            <person name="Qu J."/>
            <person name="Song X.-Z."/>
            <person name="Zhang L."/>
            <person name="Thornton R."/>
            <person name="Coyle M."/>
            <person name="Francisco L."/>
            <person name="Jackson L."/>
            <person name="Javaid M."/>
            <person name="Korchina V."/>
            <person name="Kovar C."/>
            <person name="Mata R."/>
            <person name="Mathew T."/>
            <person name="Ngo R."/>
            <person name="Nguyen L."/>
            <person name="Nguyen N."/>
            <person name="Okwuonu G."/>
            <person name="Ongeri F."/>
            <person name="Pham C."/>
            <person name="Simmons D."/>
            <person name="Wilczek-Boney K."/>
            <person name="Hale W."/>
            <person name="Jakkamsetti A."/>
            <person name="Pham P."/>
            <person name="Ruth R."/>
            <person name="San Lucas F."/>
            <person name="Warren J."/>
            <person name="Zhang J."/>
            <person name="Zhao Z."/>
            <person name="Zhou C."/>
            <person name="Zhu D."/>
            <person name="Lee S."/>
            <person name="Bess C."/>
            <person name="Blankenburg K."/>
            <person name="Forbes L."/>
            <person name="Fu Q."/>
            <person name="Gubbala S."/>
            <person name="Hirani K."/>
            <person name="Jayaseelan J.C."/>
            <person name="Lara F."/>
            <person name="Munidasa M."/>
            <person name="Palculict T."/>
            <person name="Patil S."/>
            <person name="Pu L.-L."/>
            <person name="Saada N."/>
            <person name="Tang L."/>
            <person name="Weissenberger G."/>
            <person name="Zhu Y."/>
            <person name="Hemphill L."/>
            <person name="Shang Y."/>
            <person name="Youmans B."/>
            <person name="Ayvaz T."/>
            <person name="Ross M."/>
            <person name="Santibanez J."/>
            <person name="Aqrawi P."/>
            <person name="Gross S."/>
            <person name="Joshi V."/>
            <person name="Fowler G."/>
            <person name="Nazareth L."/>
            <person name="Reid J."/>
            <person name="Worley K."/>
            <person name="Petrosino J."/>
            <person name="Highlander S."/>
            <person name="Gibbs R."/>
        </authorList>
    </citation>
    <scope>NUCLEOTIDE SEQUENCE [LARGE SCALE GENOMIC DNA]</scope>
    <source>
        <strain evidence="11 12">ATCC 51599</strain>
    </source>
</reference>
<comment type="caution">
    <text evidence="11">The sequence shown here is derived from an EMBL/GenBank/DDBJ whole genome shotgun (WGS) entry which is preliminary data.</text>
</comment>
<evidence type="ECO:0000259" key="8">
    <source>
        <dbReference type="PROSITE" id="PS51192"/>
    </source>
</evidence>
<protein>
    <submittedName>
        <fullName evidence="11">DEAD/DEAH box helicase</fullName>
    </submittedName>
</protein>
<proteinExistence type="inferred from homology"/>
<feature type="region of interest" description="Disordered" evidence="7">
    <location>
        <begin position="1"/>
        <end position="140"/>
    </location>
</feature>
<dbReference type="InterPro" id="IPR014001">
    <property type="entry name" value="Helicase_ATP-bd"/>
</dbReference>
<feature type="region of interest" description="Disordered" evidence="7">
    <location>
        <begin position="553"/>
        <end position="872"/>
    </location>
</feature>
<evidence type="ECO:0000259" key="10">
    <source>
        <dbReference type="PROSITE" id="PS51195"/>
    </source>
</evidence>
<dbReference type="PROSITE" id="PS00039">
    <property type="entry name" value="DEAD_ATP_HELICASE"/>
    <property type="match status" value="1"/>
</dbReference>
<dbReference type="GO" id="GO:0016787">
    <property type="term" value="F:hydrolase activity"/>
    <property type="evidence" value="ECO:0007669"/>
    <property type="project" value="UniProtKB-KW"/>
</dbReference>
<dbReference type="AlphaFoldDB" id="E7RVF1"/>
<dbReference type="STRING" id="887898.HMPREF0551_0663"/>
<feature type="compositionally biased region" description="Basic and acidic residues" evidence="7">
    <location>
        <begin position="581"/>
        <end position="846"/>
    </location>
</feature>
<keyword evidence="1" id="KW-0547">Nucleotide-binding</keyword>
<dbReference type="InterPro" id="IPR044742">
    <property type="entry name" value="DEAD/DEAH_RhlB"/>
</dbReference>
<keyword evidence="3 11" id="KW-0347">Helicase</keyword>
<evidence type="ECO:0000256" key="4">
    <source>
        <dbReference type="ARBA" id="ARBA00022840"/>
    </source>
</evidence>
<feature type="domain" description="Helicase C-terminal" evidence="9">
    <location>
        <begin position="392"/>
        <end position="555"/>
    </location>
</feature>
<evidence type="ECO:0000256" key="5">
    <source>
        <dbReference type="ARBA" id="ARBA00038437"/>
    </source>
</evidence>
<dbReference type="InterPro" id="IPR000629">
    <property type="entry name" value="RNA-helicase_DEAD-box_CS"/>
</dbReference>
<dbReference type="PROSITE" id="PS51194">
    <property type="entry name" value="HELICASE_CTER"/>
    <property type="match status" value="1"/>
</dbReference>
<evidence type="ECO:0000313" key="11">
    <source>
        <dbReference type="EMBL" id="EFV95755.1"/>
    </source>
</evidence>
<dbReference type="SMART" id="SM00487">
    <property type="entry name" value="DEXDc"/>
    <property type="match status" value="1"/>
</dbReference>
<dbReference type="Proteomes" id="UP000011021">
    <property type="component" value="Unassembled WGS sequence"/>
</dbReference>
<dbReference type="CDD" id="cd00268">
    <property type="entry name" value="DEADc"/>
    <property type="match status" value="1"/>
</dbReference>
<dbReference type="PANTHER" id="PTHR47959:SF17">
    <property type="entry name" value="ATP-DEPENDENT RNA HELICASE DEAD BOX FAMILY"/>
    <property type="match status" value="1"/>
</dbReference>
<dbReference type="InterPro" id="IPR027417">
    <property type="entry name" value="P-loop_NTPase"/>
</dbReference>
<feature type="short sequence motif" description="Q motif" evidence="6">
    <location>
        <begin position="148"/>
        <end position="176"/>
    </location>
</feature>
<name>E7RVF1_9BURK</name>
<feature type="domain" description="Helicase ATP-binding" evidence="8">
    <location>
        <begin position="179"/>
        <end position="381"/>
    </location>
</feature>
<sequence length="872" mass="98214">MTMTQHEKNDEQDKSVENVAAQTAEDMALAQDATPAKKTTKRTKAASTPSHEDETDDRDDEVRLADEDEADEGADFDDEDDLDDDESDEDDEDFDQADDDSDDDDDDDDDDDEDEDEADDTDSDDDEVGEDDEPAPLHADPFVEATDSSFAELGLIEPLVQALQRLDIIHPSPVQAQAIPVLLAGNDLVASAPTGTGKTAAFLLPALQGVALNAQERAAEHHDAGDDDEDHRGKRGKGRRPARPAFGPSVLVLTPTRELAQQVTRTSHALSRLLPRTSTVCITGGSSYFHQARALAMPYEVLVATPGRLIDQLENGKIDLSRLKMLVLDEADRMLDMGFSEDVFRIAEMLPTERQTVCFTATVSHDVRNLADKLLKDPQWLTVERSEEALTPIDDHVVYVDNPGHRGQLLRACLNDTGLGQAIVFTATKRQAEELSEELQGEGFAVDALHGDMNQRERTRALNRLRQGECQVLIATDVAARGIDVSSLTHVINYELPRVAEDYVHRIGRTGRAGASGQAISFVGREDVIPLRKIEHFLGRHIQVSEFPGLEAQFKPQPFKKKHKKKEARREGYGKPRFGGRGRDDRHGGDREYRGRGFQGRHDRDGGQGSRDRDERRGERSFGRRDDFRGGQDGYRDRKPWPRRDGEGFGQRRHDGERWSEDRPGRRFGGDEDRRGGWRGREDRPQDGVRGFRPEGRDGEGRRERPWNNDRREGRGWDASRGERGEGGQRERRPFDRDRREGGRAWEDRGDRGGWNRDRNNESRGFRGDRGDWKPRRDGEGQERRSFGDRPGWKERKPWEGGDRRDGEGRGNRGFGRRDDAGWRGRDDRRGGPDRGGRFGDRDARGGARKRGPATLDPDRAFRQARDEGKDD</sequence>
<evidence type="ECO:0000256" key="6">
    <source>
        <dbReference type="PROSITE-ProRule" id="PRU00552"/>
    </source>
</evidence>
<dbReference type="InterPro" id="IPR014014">
    <property type="entry name" value="RNA_helicase_DEAD_Q_motif"/>
</dbReference>
<gene>
    <name evidence="11" type="ORF">HMPREF0551_0663</name>
</gene>
<dbReference type="PANTHER" id="PTHR47959">
    <property type="entry name" value="ATP-DEPENDENT RNA HELICASE RHLE-RELATED"/>
    <property type="match status" value="1"/>
</dbReference>
<dbReference type="InterPro" id="IPR011545">
    <property type="entry name" value="DEAD/DEAH_box_helicase_dom"/>
</dbReference>
<dbReference type="InterPro" id="IPR001650">
    <property type="entry name" value="Helicase_C-like"/>
</dbReference>
<dbReference type="SMART" id="SM00490">
    <property type="entry name" value="HELICc"/>
    <property type="match status" value="1"/>
</dbReference>
<dbReference type="Gene3D" id="3.40.50.300">
    <property type="entry name" value="P-loop containing nucleotide triphosphate hydrolases"/>
    <property type="match status" value="2"/>
</dbReference>
<dbReference type="Pfam" id="PF00270">
    <property type="entry name" value="DEAD"/>
    <property type="match status" value="1"/>
</dbReference>
<feature type="compositionally biased region" description="Basic residues" evidence="7">
    <location>
        <begin position="233"/>
        <end position="242"/>
    </location>
</feature>
<dbReference type="HOGENOM" id="CLU_329228_0_0_4"/>
<dbReference type="EMBL" id="AEQP01000002">
    <property type="protein sequence ID" value="EFV95755.1"/>
    <property type="molecule type" value="Genomic_DNA"/>
</dbReference>
<feature type="compositionally biased region" description="Basic residues" evidence="7">
    <location>
        <begin position="558"/>
        <end position="567"/>
    </location>
</feature>
<dbReference type="eggNOG" id="COG0513">
    <property type="taxonomic scope" value="Bacteria"/>
</dbReference>
<feature type="domain" description="DEAD-box RNA helicase Q" evidence="10">
    <location>
        <begin position="148"/>
        <end position="176"/>
    </location>
</feature>
<feature type="compositionally biased region" description="Basic and acidic residues" evidence="7">
    <location>
        <begin position="857"/>
        <end position="872"/>
    </location>
</feature>
<evidence type="ECO:0000256" key="1">
    <source>
        <dbReference type="ARBA" id="ARBA00022741"/>
    </source>
</evidence>
<evidence type="ECO:0000256" key="3">
    <source>
        <dbReference type="ARBA" id="ARBA00022806"/>
    </source>
</evidence>
<dbReference type="PROSITE" id="PS51192">
    <property type="entry name" value="HELICASE_ATP_BIND_1"/>
    <property type="match status" value="1"/>
</dbReference>
<keyword evidence="4" id="KW-0067">ATP-binding</keyword>
<evidence type="ECO:0000256" key="7">
    <source>
        <dbReference type="SAM" id="MobiDB-lite"/>
    </source>
</evidence>
<dbReference type="CDD" id="cd18787">
    <property type="entry name" value="SF2_C_DEAD"/>
    <property type="match status" value="1"/>
</dbReference>
<dbReference type="GO" id="GO:0005829">
    <property type="term" value="C:cytosol"/>
    <property type="evidence" value="ECO:0007669"/>
    <property type="project" value="TreeGrafter"/>
</dbReference>
<organism evidence="11 12">
    <name type="scientific">Lautropia mirabilis ATCC 51599</name>
    <dbReference type="NCBI Taxonomy" id="887898"/>
    <lineage>
        <taxon>Bacteria</taxon>
        <taxon>Pseudomonadati</taxon>
        <taxon>Pseudomonadota</taxon>
        <taxon>Betaproteobacteria</taxon>
        <taxon>Burkholderiales</taxon>
        <taxon>Burkholderiaceae</taxon>
        <taxon>Lautropia</taxon>
    </lineage>
</organism>
<keyword evidence="12" id="KW-1185">Reference proteome</keyword>
<dbReference type="PROSITE" id="PS51195">
    <property type="entry name" value="Q_MOTIF"/>
    <property type="match status" value="1"/>
</dbReference>
<dbReference type="SUPFAM" id="SSF52540">
    <property type="entry name" value="P-loop containing nucleoside triphosphate hydrolases"/>
    <property type="match status" value="1"/>
</dbReference>
<evidence type="ECO:0000256" key="2">
    <source>
        <dbReference type="ARBA" id="ARBA00022801"/>
    </source>
</evidence>
<feature type="region of interest" description="Disordered" evidence="7">
    <location>
        <begin position="216"/>
        <end position="247"/>
    </location>
</feature>
<feature type="compositionally biased region" description="Basic and acidic residues" evidence="7">
    <location>
        <begin position="1"/>
        <end position="16"/>
    </location>
</feature>
<dbReference type="Pfam" id="PF00271">
    <property type="entry name" value="Helicase_C"/>
    <property type="match status" value="1"/>
</dbReference>
<dbReference type="InterPro" id="IPR050079">
    <property type="entry name" value="DEAD_box_RNA_helicase"/>
</dbReference>
<keyword evidence="2" id="KW-0378">Hydrolase</keyword>
<feature type="compositionally biased region" description="Acidic residues" evidence="7">
    <location>
        <begin position="66"/>
        <end position="134"/>
    </location>
</feature>
<dbReference type="GO" id="GO:0005524">
    <property type="term" value="F:ATP binding"/>
    <property type="evidence" value="ECO:0007669"/>
    <property type="project" value="UniProtKB-KW"/>
</dbReference>
<evidence type="ECO:0000259" key="9">
    <source>
        <dbReference type="PROSITE" id="PS51194"/>
    </source>
</evidence>
<evidence type="ECO:0000313" key="12">
    <source>
        <dbReference type="Proteomes" id="UP000011021"/>
    </source>
</evidence>
<comment type="similarity">
    <text evidence="5">Belongs to the DEAD box helicase family.</text>
</comment>